<feature type="DNA-binding region" description="H-T-H motif" evidence="2">
    <location>
        <begin position="41"/>
        <end position="60"/>
    </location>
</feature>
<dbReference type="EMBL" id="PHFW01000003">
    <property type="protein sequence ID" value="PQM26899.1"/>
    <property type="molecule type" value="Genomic_DNA"/>
</dbReference>
<dbReference type="AlphaFoldDB" id="A0A2S8B3Q7"/>
<protein>
    <submittedName>
        <fullName evidence="4">TetR/AcrR family transcriptional regulator</fullName>
    </submittedName>
</protein>
<dbReference type="Proteomes" id="UP000238954">
    <property type="component" value="Chromosome"/>
</dbReference>
<dbReference type="InterPro" id="IPR009057">
    <property type="entry name" value="Homeodomain-like_sf"/>
</dbReference>
<dbReference type="Pfam" id="PF00440">
    <property type="entry name" value="TetR_N"/>
    <property type="match status" value="1"/>
</dbReference>
<dbReference type="InterPro" id="IPR001647">
    <property type="entry name" value="HTH_TetR"/>
</dbReference>
<reference evidence="5" key="1">
    <citation type="submission" date="2017-11" db="EMBL/GenBank/DDBJ databases">
        <title>The complete genome sequence of Sphingopyxis pomeranensis sp. nov. strain WS5A3p.</title>
        <authorList>
            <person name="Kaminski M.A."/>
        </authorList>
    </citation>
    <scope>NUCLEOTIDE SEQUENCE [LARGE SCALE GENOMIC DNA]</scope>
    <source>
        <strain evidence="5">WS5A3p</strain>
    </source>
</reference>
<accession>A0A2S8B3Q7</accession>
<name>A0A2S8B3Q7_9SPHN</name>
<evidence type="ECO:0000313" key="5">
    <source>
        <dbReference type="Proteomes" id="UP000238954"/>
    </source>
</evidence>
<organism evidence="4 5">
    <name type="scientific">Sphingopyxis lindanitolerans</name>
    <dbReference type="NCBI Taxonomy" id="2054227"/>
    <lineage>
        <taxon>Bacteria</taxon>
        <taxon>Pseudomonadati</taxon>
        <taxon>Pseudomonadota</taxon>
        <taxon>Alphaproteobacteria</taxon>
        <taxon>Sphingomonadales</taxon>
        <taxon>Sphingomonadaceae</taxon>
        <taxon>Sphingopyxis</taxon>
    </lineage>
</organism>
<sequence length="203" mass="21723">MAKAPTEPRVRRRKWMGDKAREEGLIAARKLLLEGGPAAVTLASVGEAIGMSHANVLYHFGSAADLQSALMGSMIRDLTDALDGAVERIKTDGAAPRVIVDQVFDAFGEGGAGQLAAWIALSRDFSHLEPVREAVNSLVVAFRDKFLDEDADPRVRSAVLMVATCAFGDAVIGPHLRDMLGQDEDAMRSLAAKLLPMFVIAPL</sequence>
<gene>
    <name evidence="4" type="ORF">CVO77_18145</name>
</gene>
<dbReference type="GO" id="GO:0003677">
    <property type="term" value="F:DNA binding"/>
    <property type="evidence" value="ECO:0007669"/>
    <property type="project" value="UniProtKB-UniRule"/>
</dbReference>
<dbReference type="OrthoDB" id="5526106at2"/>
<dbReference type="SUPFAM" id="SSF46689">
    <property type="entry name" value="Homeodomain-like"/>
    <property type="match status" value="1"/>
</dbReference>
<feature type="domain" description="HTH tetR-type" evidence="3">
    <location>
        <begin position="18"/>
        <end position="78"/>
    </location>
</feature>
<evidence type="ECO:0000259" key="3">
    <source>
        <dbReference type="PROSITE" id="PS50977"/>
    </source>
</evidence>
<proteinExistence type="predicted"/>
<evidence type="ECO:0000313" key="4">
    <source>
        <dbReference type="EMBL" id="PQM26899.1"/>
    </source>
</evidence>
<evidence type="ECO:0000256" key="2">
    <source>
        <dbReference type="PROSITE-ProRule" id="PRU00335"/>
    </source>
</evidence>
<dbReference type="PROSITE" id="PS50977">
    <property type="entry name" value="HTH_TETR_2"/>
    <property type="match status" value="1"/>
</dbReference>
<keyword evidence="5" id="KW-1185">Reference proteome</keyword>
<keyword evidence="1 2" id="KW-0238">DNA-binding</keyword>
<dbReference type="Gene3D" id="1.10.357.10">
    <property type="entry name" value="Tetracycline Repressor, domain 2"/>
    <property type="match status" value="1"/>
</dbReference>
<dbReference type="RefSeq" id="WP_106000938.1">
    <property type="nucleotide sequence ID" value="NZ_CM009578.1"/>
</dbReference>
<evidence type="ECO:0000256" key="1">
    <source>
        <dbReference type="ARBA" id="ARBA00023125"/>
    </source>
</evidence>
<comment type="caution">
    <text evidence="4">The sequence shown here is derived from an EMBL/GenBank/DDBJ whole genome shotgun (WGS) entry which is preliminary data.</text>
</comment>